<feature type="non-terminal residue" evidence="1">
    <location>
        <position position="53"/>
    </location>
</feature>
<dbReference type="EMBL" id="KN726794">
    <property type="protein sequence ID" value="KIH67208.1"/>
    <property type="molecule type" value="Genomic_DNA"/>
</dbReference>
<reference evidence="1 2" key="1">
    <citation type="submission" date="2013-12" db="EMBL/GenBank/DDBJ databases">
        <title>Draft genome of the parsitic nematode Ancylostoma duodenale.</title>
        <authorList>
            <person name="Mitreva M."/>
        </authorList>
    </citation>
    <scope>NUCLEOTIDE SEQUENCE [LARGE SCALE GENOMIC DNA]</scope>
    <source>
        <strain evidence="1 2">Zhejiang</strain>
    </source>
</reference>
<organism evidence="1 2">
    <name type="scientific">Ancylostoma duodenale</name>
    <dbReference type="NCBI Taxonomy" id="51022"/>
    <lineage>
        <taxon>Eukaryota</taxon>
        <taxon>Metazoa</taxon>
        <taxon>Ecdysozoa</taxon>
        <taxon>Nematoda</taxon>
        <taxon>Chromadorea</taxon>
        <taxon>Rhabditida</taxon>
        <taxon>Rhabditina</taxon>
        <taxon>Rhabditomorpha</taxon>
        <taxon>Strongyloidea</taxon>
        <taxon>Ancylostomatidae</taxon>
        <taxon>Ancylostomatinae</taxon>
        <taxon>Ancylostoma</taxon>
    </lineage>
</organism>
<protein>
    <submittedName>
        <fullName evidence="1">Uncharacterized protein</fullName>
    </submittedName>
</protein>
<gene>
    <name evidence="1" type="ORF">ANCDUO_02464</name>
</gene>
<dbReference type="OrthoDB" id="5296287at2759"/>
<proteinExistence type="predicted"/>
<dbReference type="Proteomes" id="UP000054047">
    <property type="component" value="Unassembled WGS sequence"/>
</dbReference>
<keyword evidence="2" id="KW-1185">Reference proteome</keyword>
<sequence length="53" mass="6069">MSLFLFSFSTSIVNYGILFNLEKLSGSIYLNSVYTGLLRYDEMSRILYVSSTN</sequence>
<evidence type="ECO:0000313" key="2">
    <source>
        <dbReference type="Proteomes" id="UP000054047"/>
    </source>
</evidence>
<dbReference type="AlphaFoldDB" id="A0A0C2DBM7"/>
<accession>A0A0C2DBM7</accession>
<evidence type="ECO:0000313" key="1">
    <source>
        <dbReference type="EMBL" id="KIH67208.1"/>
    </source>
</evidence>
<name>A0A0C2DBM7_9BILA</name>